<dbReference type="AlphaFoldDB" id="A0A7Y7WCX0"/>
<comment type="caution">
    <text evidence="2">The sequence shown here is derived from an EMBL/GenBank/DDBJ whole genome shotgun (WGS) entry which is preliminary data.</text>
</comment>
<protein>
    <submittedName>
        <fullName evidence="2">Uncharacterized protein</fullName>
    </submittedName>
</protein>
<organism evidence="2 3">
    <name type="scientific">Pseudomonas gingeri</name>
    <dbReference type="NCBI Taxonomy" id="117681"/>
    <lineage>
        <taxon>Bacteria</taxon>
        <taxon>Pseudomonadati</taxon>
        <taxon>Pseudomonadota</taxon>
        <taxon>Gammaproteobacteria</taxon>
        <taxon>Pseudomonadales</taxon>
        <taxon>Pseudomonadaceae</taxon>
        <taxon>Pseudomonas</taxon>
    </lineage>
</organism>
<sequence>MSLDDALHLFTAGIISIGGGGLVVLAFSSWLGKVWAGRILREETHLLSVQLETTKRDLDVFKEKTLRFQNDKIVAYREITEIVAKLLAIMDKEIGSRLHWENIDDQLREFNEQRLKLYGFLVMLAPQAVMDAHDDLVEHLLFIVTGDGDYKWSEVREKVLFLLNVIREDIGLATGSIVYKGNL</sequence>
<proteinExistence type="predicted"/>
<gene>
    <name evidence="2" type="ORF">HX829_11100</name>
</gene>
<evidence type="ECO:0000313" key="3">
    <source>
        <dbReference type="Proteomes" id="UP000582981"/>
    </source>
</evidence>
<dbReference type="RefSeq" id="WP_177144071.1">
    <property type="nucleotide sequence ID" value="NZ_JACAPU010000013.1"/>
</dbReference>
<dbReference type="Proteomes" id="UP000582981">
    <property type="component" value="Unassembled WGS sequence"/>
</dbReference>
<evidence type="ECO:0000313" key="2">
    <source>
        <dbReference type="EMBL" id="NWB47044.1"/>
    </source>
</evidence>
<feature type="transmembrane region" description="Helical" evidence="1">
    <location>
        <begin position="6"/>
        <end position="31"/>
    </location>
</feature>
<evidence type="ECO:0000256" key="1">
    <source>
        <dbReference type="SAM" id="Phobius"/>
    </source>
</evidence>
<keyword evidence="1" id="KW-1133">Transmembrane helix</keyword>
<name>A0A7Y7WCX0_9PSED</name>
<keyword evidence="1" id="KW-0472">Membrane</keyword>
<reference evidence="2 3" key="1">
    <citation type="submission" date="2020-04" db="EMBL/GenBank/DDBJ databases">
        <title>Molecular characterization of pseudomonads from Agaricus bisporus reveal novel blotch 2 pathogens in Western Europe.</title>
        <authorList>
            <person name="Taparia T."/>
            <person name="Krijger M."/>
            <person name="Haynes E."/>
            <person name="Elpinstone J.G."/>
            <person name="Noble R."/>
            <person name="Van Der Wolf J."/>
        </authorList>
    </citation>
    <scope>NUCLEOTIDE SEQUENCE [LARGE SCALE GENOMIC DNA]</scope>
    <source>
        <strain evidence="2 3">F1001</strain>
    </source>
</reference>
<dbReference type="EMBL" id="JACAPU010000013">
    <property type="protein sequence ID" value="NWB47044.1"/>
    <property type="molecule type" value="Genomic_DNA"/>
</dbReference>
<keyword evidence="1" id="KW-0812">Transmembrane</keyword>
<accession>A0A7Y7WCX0</accession>